<accession>A0A8S3TMA2</accession>
<gene>
    <name evidence="5" type="ORF">MEDL_45466</name>
</gene>
<reference evidence="5" key="1">
    <citation type="submission" date="2021-03" db="EMBL/GenBank/DDBJ databases">
        <authorList>
            <person name="Bekaert M."/>
        </authorList>
    </citation>
    <scope>NUCLEOTIDE SEQUENCE</scope>
</reference>
<sequence length="544" mass="62374">MDLSGILSEYRKKNGISQQVGDVGKTAMPGFSNLMYGDKYSLTPSTDKLHVSFSHQCDDRVKDIERDSGIEIINSKCSTTDHHVKSSDKNQSILSNTVDDGFVDISSPNDSDSTSSIDSKLSHHRVKSTGDMAISRVTENYSGQGSPLVRTPQKNVRICVSKPGTPQKSSSGNSSKHGTPQKMSCLKKQVVNSPRRELNLDVTLDKNDCLHKRLNSTGHADSYTDYDCVESEQSLSPSIRHQSRRKQGALLSPENQNFNQLFQNLALRKEMKSRQEFNSKSDIDDMELVPSYFNSRGFQLDYCWFCGRPMNGEPQGLSSGEDNLEKLMELERLLAQAQQEKMSLIEDQVRLRESEMQALHEERSKRETLERKLQEETMLREELVQQQIKMRDHQVKQARPLTRYLPVRNTEFNLKTHIETAGHHLDMCPHVTVSPTSCRGFLHKMGNKFKTWHKRWFVFDRVKRSLVYYTDKTETRAKGGIYFQAIEEVYVDHLRTVKSPNHKLTFCVKTFDRTYYMVAPSPEAMRIWIDVIFTGAEGYQQFLS</sequence>
<feature type="region of interest" description="Disordered" evidence="3">
    <location>
        <begin position="159"/>
        <end position="192"/>
    </location>
</feature>
<dbReference type="PANTHER" id="PTHR12156:SF5">
    <property type="entry name" value="FI18040P1"/>
    <property type="match status" value="1"/>
</dbReference>
<dbReference type="Gene3D" id="2.30.29.30">
    <property type="entry name" value="Pleckstrin-homology domain (PH domain)/Phosphotyrosine-binding domain (PTB)"/>
    <property type="match status" value="1"/>
</dbReference>
<dbReference type="InterPro" id="IPR011993">
    <property type="entry name" value="PH-like_dom_sf"/>
</dbReference>
<evidence type="ECO:0000256" key="1">
    <source>
        <dbReference type="ARBA" id="ARBA00023054"/>
    </source>
</evidence>
<evidence type="ECO:0000256" key="3">
    <source>
        <dbReference type="SAM" id="MobiDB-lite"/>
    </source>
</evidence>
<feature type="coiled-coil region" evidence="2">
    <location>
        <begin position="320"/>
        <end position="386"/>
    </location>
</feature>
<dbReference type="EMBL" id="CAJPWZ010002189">
    <property type="protein sequence ID" value="CAG2232768.1"/>
    <property type="molecule type" value="Genomic_DNA"/>
</dbReference>
<keyword evidence="1 2" id="KW-0175">Coiled coil</keyword>
<dbReference type="SUPFAM" id="SSF50729">
    <property type="entry name" value="PH domain-like"/>
    <property type="match status" value="1"/>
</dbReference>
<dbReference type="PROSITE" id="PS50003">
    <property type="entry name" value="PH_DOMAIN"/>
    <property type="match status" value="1"/>
</dbReference>
<organism evidence="5 6">
    <name type="scientific">Mytilus edulis</name>
    <name type="common">Blue mussel</name>
    <dbReference type="NCBI Taxonomy" id="6550"/>
    <lineage>
        <taxon>Eukaryota</taxon>
        <taxon>Metazoa</taxon>
        <taxon>Spiralia</taxon>
        <taxon>Lophotrochozoa</taxon>
        <taxon>Mollusca</taxon>
        <taxon>Bivalvia</taxon>
        <taxon>Autobranchia</taxon>
        <taxon>Pteriomorphia</taxon>
        <taxon>Mytilida</taxon>
        <taxon>Mytiloidea</taxon>
        <taxon>Mytilidae</taxon>
        <taxon>Mytilinae</taxon>
        <taxon>Mytilus</taxon>
    </lineage>
</organism>
<evidence type="ECO:0000313" key="6">
    <source>
        <dbReference type="Proteomes" id="UP000683360"/>
    </source>
</evidence>
<feature type="region of interest" description="Disordered" evidence="3">
    <location>
        <begin position="105"/>
        <end position="133"/>
    </location>
</feature>
<dbReference type="InterPro" id="IPR001849">
    <property type="entry name" value="PH_domain"/>
</dbReference>
<dbReference type="FunFam" id="2.30.29.30:FF:000006">
    <property type="entry name" value="Pleckstrin homology like domain family B member 1"/>
    <property type="match status" value="1"/>
</dbReference>
<evidence type="ECO:0000256" key="2">
    <source>
        <dbReference type="SAM" id="Coils"/>
    </source>
</evidence>
<dbReference type="PANTHER" id="PTHR12156">
    <property type="entry name" value="PLECKSTRIN HOMOLOGY-LIKE DOMAIN, FAMILY B, MEMBER 3"/>
    <property type="match status" value="1"/>
</dbReference>
<name>A0A8S3TMA2_MYTED</name>
<dbReference type="Pfam" id="PF00169">
    <property type="entry name" value="PH"/>
    <property type="match status" value="1"/>
</dbReference>
<dbReference type="InterPro" id="IPR052212">
    <property type="entry name" value="PH-like_domain"/>
</dbReference>
<comment type="caution">
    <text evidence="5">The sequence shown here is derived from an EMBL/GenBank/DDBJ whole genome shotgun (WGS) entry which is preliminary data.</text>
</comment>
<dbReference type="SMART" id="SM00233">
    <property type="entry name" value="PH"/>
    <property type="match status" value="1"/>
</dbReference>
<evidence type="ECO:0000259" key="4">
    <source>
        <dbReference type="PROSITE" id="PS50003"/>
    </source>
</evidence>
<proteinExistence type="predicted"/>
<dbReference type="OrthoDB" id="6020705at2759"/>
<evidence type="ECO:0000313" key="5">
    <source>
        <dbReference type="EMBL" id="CAG2232768.1"/>
    </source>
</evidence>
<feature type="domain" description="PH" evidence="4">
    <location>
        <begin position="435"/>
        <end position="537"/>
    </location>
</feature>
<keyword evidence="6" id="KW-1185">Reference proteome</keyword>
<dbReference type="Proteomes" id="UP000683360">
    <property type="component" value="Unassembled WGS sequence"/>
</dbReference>
<dbReference type="AlphaFoldDB" id="A0A8S3TMA2"/>
<feature type="compositionally biased region" description="Low complexity" evidence="3">
    <location>
        <begin position="105"/>
        <end position="119"/>
    </location>
</feature>
<protein>
    <submittedName>
        <fullName evidence="5">Pleckstrin homology-like domain family B member 1,Pleckstrin homology-like domain family B member 3,Pleckstrin homology-like domain family B member 2</fullName>
    </submittedName>
</protein>
<feature type="compositionally biased region" description="Polar residues" evidence="3">
    <location>
        <begin position="164"/>
        <end position="182"/>
    </location>
</feature>